<dbReference type="Pfam" id="PF10324">
    <property type="entry name" value="7TM_GPCR_Srw"/>
    <property type="match status" value="1"/>
</dbReference>
<keyword evidence="2 5" id="KW-0812">Transmembrane</keyword>
<dbReference type="Proteomes" id="UP000887540">
    <property type="component" value="Unplaced"/>
</dbReference>
<evidence type="ECO:0000256" key="5">
    <source>
        <dbReference type="SAM" id="Phobius"/>
    </source>
</evidence>
<dbReference type="WBParaSite" id="ACRNAN_scaffold5585.g17205.t1">
    <property type="protein sequence ID" value="ACRNAN_scaffold5585.g17205.t1"/>
    <property type="gene ID" value="ACRNAN_scaffold5585.g17205"/>
</dbReference>
<evidence type="ECO:0000256" key="1">
    <source>
        <dbReference type="ARBA" id="ARBA00004370"/>
    </source>
</evidence>
<dbReference type="SUPFAM" id="SSF81321">
    <property type="entry name" value="Family A G protein-coupled receptor-like"/>
    <property type="match status" value="1"/>
</dbReference>
<dbReference type="AlphaFoldDB" id="A0A914E5Y5"/>
<evidence type="ECO:0000259" key="6">
    <source>
        <dbReference type="PROSITE" id="PS50262"/>
    </source>
</evidence>
<sequence>MKKSSVNQLISLIALCDIWTMVSYTIYEFRFDLLVNAEDQAGFSIQWVIFAIAHGVLSVALHTETLFLWVATAYIRFKTIKDINKHGCQQNHVCHIFAITCVIVIILCIPSLLIHDIIITSDEKSLYSIGVSKLAANNNCFLFKLNLWLTGILFKAIPSVLLVVFTVALFTELRVKQEKRKLLINKNSENAKKYKTKADRMTMMLVVLLSVFVCTELPQGALAILNGLYPNDIHQLVYSNFGEILDLLSLINCNTCFVIYALMSTAYRRTLKRILQKIFQKFPTVNVTATTITRNRSDTSMKHSQYLITDNDTYL</sequence>
<organism evidence="7 8">
    <name type="scientific">Acrobeloides nanus</name>
    <dbReference type="NCBI Taxonomy" id="290746"/>
    <lineage>
        <taxon>Eukaryota</taxon>
        <taxon>Metazoa</taxon>
        <taxon>Ecdysozoa</taxon>
        <taxon>Nematoda</taxon>
        <taxon>Chromadorea</taxon>
        <taxon>Rhabditida</taxon>
        <taxon>Tylenchina</taxon>
        <taxon>Cephalobomorpha</taxon>
        <taxon>Cephaloboidea</taxon>
        <taxon>Cephalobidae</taxon>
        <taxon>Acrobeloides</taxon>
    </lineage>
</organism>
<dbReference type="GO" id="GO:0008528">
    <property type="term" value="F:G protein-coupled peptide receptor activity"/>
    <property type="evidence" value="ECO:0007669"/>
    <property type="project" value="InterPro"/>
</dbReference>
<dbReference type="PANTHER" id="PTHR46273:SF9">
    <property type="entry name" value="G-PROTEIN COUPLED RECEPTORS FAMILY 1 PROFILE DOMAIN-CONTAINING PROTEIN"/>
    <property type="match status" value="1"/>
</dbReference>
<keyword evidence="3 5" id="KW-1133">Transmembrane helix</keyword>
<dbReference type="InterPro" id="IPR017452">
    <property type="entry name" value="GPCR_Rhodpsn_7TM"/>
</dbReference>
<dbReference type="InterPro" id="IPR053219">
    <property type="entry name" value="GPCR_Dmsr-1"/>
</dbReference>
<dbReference type="GO" id="GO:0005886">
    <property type="term" value="C:plasma membrane"/>
    <property type="evidence" value="ECO:0007669"/>
    <property type="project" value="TreeGrafter"/>
</dbReference>
<evidence type="ECO:0000256" key="4">
    <source>
        <dbReference type="ARBA" id="ARBA00023136"/>
    </source>
</evidence>
<keyword evidence="4 5" id="KW-0472">Membrane</keyword>
<evidence type="ECO:0000313" key="7">
    <source>
        <dbReference type="Proteomes" id="UP000887540"/>
    </source>
</evidence>
<evidence type="ECO:0000256" key="2">
    <source>
        <dbReference type="ARBA" id="ARBA00022692"/>
    </source>
</evidence>
<dbReference type="CDD" id="cd14978">
    <property type="entry name" value="7tmA_FMRFamide_R-like"/>
    <property type="match status" value="1"/>
</dbReference>
<feature type="transmembrane region" description="Helical" evidence="5">
    <location>
        <begin position="47"/>
        <end position="75"/>
    </location>
</feature>
<name>A0A914E5Y5_9BILA</name>
<feature type="domain" description="G-protein coupled receptors family 1 profile" evidence="6">
    <location>
        <begin position="1"/>
        <end position="260"/>
    </location>
</feature>
<feature type="transmembrane region" description="Helical" evidence="5">
    <location>
        <begin position="9"/>
        <end position="27"/>
    </location>
</feature>
<proteinExistence type="predicted"/>
<dbReference type="Gene3D" id="1.20.1070.10">
    <property type="entry name" value="Rhodopsin 7-helix transmembrane proteins"/>
    <property type="match status" value="1"/>
</dbReference>
<evidence type="ECO:0000313" key="8">
    <source>
        <dbReference type="WBParaSite" id="ACRNAN_scaffold5585.g17205.t1"/>
    </source>
</evidence>
<comment type="subcellular location">
    <subcellularLocation>
        <location evidence="1">Membrane</location>
    </subcellularLocation>
</comment>
<feature type="transmembrane region" description="Helical" evidence="5">
    <location>
        <begin position="244"/>
        <end position="263"/>
    </location>
</feature>
<keyword evidence="7" id="KW-1185">Reference proteome</keyword>
<feature type="transmembrane region" description="Helical" evidence="5">
    <location>
        <begin position="202"/>
        <end position="224"/>
    </location>
</feature>
<reference evidence="8" key="1">
    <citation type="submission" date="2022-11" db="UniProtKB">
        <authorList>
            <consortium name="WormBaseParasite"/>
        </authorList>
    </citation>
    <scope>IDENTIFICATION</scope>
</reference>
<protein>
    <submittedName>
        <fullName evidence="8">G-protein coupled receptors family 1 profile domain-containing protein</fullName>
    </submittedName>
</protein>
<feature type="transmembrane region" description="Helical" evidence="5">
    <location>
        <begin position="147"/>
        <end position="171"/>
    </location>
</feature>
<evidence type="ECO:0000256" key="3">
    <source>
        <dbReference type="ARBA" id="ARBA00022989"/>
    </source>
</evidence>
<dbReference type="InterPro" id="IPR019427">
    <property type="entry name" value="7TM_GPCR_serpentine_rcpt_Srw"/>
</dbReference>
<feature type="transmembrane region" description="Helical" evidence="5">
    <location>
        <begin position="96"/>
        <end position="118"/>
    </location>
</feature>
<dbReference type="PANTHER" id="PTHR46273">
    <property type="entry name" value="MYOSUPPRESSIN RECEPTOR 1, ISOFORM B-RELATED"/>
    <property type="match status" value="1"/>
</dbReference>
<accession>A0A914E5Y5</accession>
<dbReference type="PROSITE" id="PS50262">
    <property type="entry name" value="G_PROTEIN_RECEP_F1_2"/>
    <property type="match status" value="1"/>
</dbReference>